<name>A0A0C9Z9Y1_9AGAM</name>
<evidence type="ECO:0000313" key="2">
    <source>
        <dbReference type="Proteomes" id="UP000054018"/>
    </source>
</evidence>
<dbReference type="HOGENOM" id="CLU_3107272_0_0_1"/>
<dbReference type="Proteomes" id="UP000054018">
    <property type="component" value="Unassembled WGS sequence"/>
</dbReference>
<dbReference type="EMBL" id="KN833704">
    <property type="protein sequence ID" value="KIK25996.1"/>
    <property type="molecule type" value="Genomic_DNA"/>
</dbReference>
<gene>
    <name evidence="1" type="ORF">PISMIDRAFT_676529</name>
</gene>
<sequence length="51" mass="5690">MICTVRGSDAEHGDDEELDTEARECYRERAEAINAGVIQNAKLTYFQVLSA</sequence>
<keyword evidence="2" id="KW-1185">Reference proteome</keyword>
<reference evidence="2" key="2">
    <citation type="submission" date="2015-01" db="EMBL/GenBank/DDBJ databases">
        <title>Evolutionary Origins and Diversification of the Mycorrhizal Mutualists.</title>
        <authorList>
            <consortium name="DOE Joint Genome Institute"/>
            <consortium name="Mycorrhizal Genomics Consortium"/>
            <person name="Kohler A."/>
            <person name="Kuo A."/>
            <person name="Nagy L.G."/>
            <person name="Floudas D."/>
            <person name="Copeland A."/>
            <person name="Barry K.W."/>
            <person name="Cichocki N."/>
            <person name="Veneault-Fourrey C."/>
            <person name="LaButti K."/>
            <person name="Lindquist E.A."/>
            <person name="Lipzen A."/>
            <person name="Lundell T."/>
            <person name="Morin E."/>
            <person name="Murat C."/>
            <person name="Riley R."/>
            <person name="Ohm R."/>
            <person name="Sun H."/>
            <person name="Tunlid A."/>
            <person name="Henrissat B."/>
            <person name="Grigoriev I.V."/>
            <person name="Hibbett D.S."/>
            <person name="Martin F."/>
        </authorList>
    </citation>
    <scope>NUCLEOTIDE SEQUENCE [LARGE SCALE GENOMIC DNA]</scope>
    <source>
        <strain evidence="2">441</strain>
    </source>
</reference>
<accession>A0A0C9Z9Y1</accession>
<reference evidence="1 2" key="1">
    <citation type="submission" date="2014-04" db="EMBL/GenBank/DDBJ databases">
        <authorList>
            <consortium name="DOE Joint Genome Institute"/>
            <person name="Kuo A."/>
            <person name="Kohler A."/>
            <person name="Costa M.D."/>
            <person name="Nagy L.G."/>
            <person name="Floudas D."/>
            <person name="Copeland A."/>
            <person name="Barry K.W."/>
            <person name="Cichocki N."/>
            <person name="Veneault-Fourrey C."/>
            <person name="LaButti K."/>
            <person name="Lindquist E.A."/>
            <person name="Lipzen A."/>
            <person name="Lundell T."/>
            <person name="Morin E."/>
            <person name="Murat C."/>
            <person name="Sun H."/>
            <person name="Tunlid A."/>
            <person name="Henrissat B."/>
            <person name="Grigoriev I.V."/>
            <person name="Hibbett D.S."/>
            <person name="Martin F."/>
            <person name="Nordberg H.P."/>
            <person name="Cantor M.N."/>
            <person name="Hua S.X."/>
        </authorList>
    </citation>
    <scope>NUCLEOTIDE SEQUENCE [LARGE SCALE GENOMIC DNA]</scope>
    <source>
        <strain evidence="1 2">441</strain>
    </source>
</reference>
<dbReference type="AlphaFoldDB" id="A0A0C9Z9Y1"/>
<proteinExistence type="predicted"/>
<organism evidence="1 2">
    <name type="scientific">Pisolithus microcarpus 441</name>
    <dbReference type="NCBI Taxonomy" id="765257"/>
    <lineage>
        <taxon>Eukaryota</taxon>
        <taxon>Fungi</taxon>
        <taxon>Dikarya</taxon>
        <taxon>Basidiomycota</taxon>
        <taxon>Agaricomycotina</taxon>
        <taxon>Agaricomycetes</taxon>
        <taxon>Agaricomycetidae</taxon>
        <taxon>Boletales</taxon>
        <taxon>Sclerodermatineae</taxon>
        <taxon>Pisolithaceae</taxon>
        <taxon>Pisolithus</taxon>
    </lineage>
</organism>
<protein>
    <submittedName>
        <fullName evidence="1">Uncharacterized protein</fullName>
    </submittedName>
</protein>
<evidence type="ECO:0000313" key="1">
    <source>
        <dbReference type="EMBL" id="KIK25996.1"/>
    </source>
</evidence>